<dbReference type="Proteomes" id="UP001164250">
    <property type="component" value="Chromosome 9"/>
</dbReference>
<evidence type="ECO:0000313" key="2">
    <source>
        <dbReference type="Proteomes" id="UP001164250"/>
    </source>
</evidence>
<comment type="caution">
    <text evidence="1">The sequence shown here is derived from an EMBL/GenBank/DDBJ whole genome shotgun (WGS) entry which is preliminary data.</text>
</comment>
<evidence type="ECO:0000313" key="1">
    <source>
        <dbReference type="EMBL" id="KAJ0088827.1"/>
    </source>
</evidence>
<accession>A0ACC1AQ82</accession>
<organism evidence="1 2">
    <name type="scientific">Pistacia atlantica</name>
    <dbReference type="NCBI Taxonomy" id="434234"/>
    <lineage>
        <taxon>Eukaryota</taxon>
        <taxon>Viridiplantae</taxon>
        <taxon>Streptophyta</taxon>
        <taxon>Embryophyta</taxon>
        <taxon>Tracheophyta</taxon>
        <taxon>Spermatophyta</taxon>
        <taxon>Magnoliopsida</taxon>
        <taxon>eudicotyledons</taxon>
        <taxon>Gunneridae</taxon>
        <taxon>Pentapetalae</taxon>
        <taxon>rosids</taxon>
        <taxon>malvids</taxon>
        <taxon>Sapindales</taxon>
        <taxon>Anacardiaceae</taxon>
        <taxon>Pistacia</taxon>
    </lineage>
</organism>
<protein>
    <submittedName>
        <fullName evidence="1">Uncharacterized protein</fullName>
    </submittedName>
</protein>
<gene>
    <name evidence="1" type="ORF">Patl1_31650</name>
</gene>
<reference evidence="2" key="1">
    <citation type="journal article" date="2023" name="G3 (Bethesda)">
        <title>Genome assembly and association tests identify interacting loci associated with vigor, precocity, and sex in interspecific pistachio rootstocks.</title>
        <authorList>
            <person name="Palmer W."/>
            <person name="Jacygrad E."/>
            <person name="Sagayaradj S."/>
            <person name="Cavanaugh K."/>
            <person name="Han R."/>
            <person name="Bertier L."/>
            <person name="Beede B."/>
            <person name="Kafkas S."/>
            <person name="Golino D."/>
            <person name="Preece J."/>
            <person name="Michelmore R."/>
        </authorList>
    </citation>
    <scope>NUCLEOTIDE SEQUENCE [LARGE SCALE GENOMIC DNA]</scope>
</reference>
<sequence length="97" mass="11348">MVGPERPQFVLFGSSIVQLSFSNEGWGSILADIYARKDKMQIILKRWLLIQNMEIIFDRSTTDFELHVLGRHTFARILWLEFKAWPTSTRTNFSQGN</sequence>
<dbReference type="EMBL" id="CM047905">
    <property type="protein sequence ID" value="KAJ0088827.1"/>
    <property type="molecule type" value="Genomic_DNA"/>
</dbReference>
<name>A0ACC1AQ82_9ROSI</name>
<keyword evidence="2" id="KW-1185">Reference proteome</keyword>
<proteinExistence type="predicted"/>